<sequence length="446" mass="49601">MADPLVYILLNFTKNDELAIGTLEAIAVPKDFHDESFLHQLQQLRAFVGTKKFPIIPGWSLPADSTTSTRSPVQYEIRSCKVITFSEDKDVVVSVRNAMMKTPIGVQKAVAKKSAPKSSATQKRGIGQKAIPPPRNLLTENSPTIIRKSLNISDSEKGGFGCHLIAERDQDKTNYGHESDDNSSVNDHADDQEDNSPSPSDEDEDMIPATPPLPPAKRKRADQSEKSVSKTVSKKNASHSKENDSFVTPKRSKKSSANNSDSHILTSLDVNIFDTPPSSATKTATKEISRRMLEQAKEPVNAELHQQHLRSEYKDEIQELKNQISFLNEQIRDSTYELEIGRDDYNNKIAEKDAIILNLQEEIKSLKELNPEALAKSLNEGLALLHTTLETLTISQVTAQQSRYQLERSESGRTNLVKLHKDYETTVHQNALATAISYGKAGSKKK</sequence>
<keyword evidence="1" id="KW-0175">Coiled coil</keyword>
<name>A0A8J2RJY6_9CRUS</name>
<evidence type="ECO:0000313" key="3">
    <source>
        <dbReference type="EMBL" id="CAH0102196.1"/>
    </source>
</evidence>
<feature type="coiled-coil region" evidence="1">
    <location>
        <begin position="310"/>
        <end position="376"/>
    </location>
</feature>
<evidence type="ECO:0000256" key="1">
    <source>
        <dbReference type="SAM" id="Coils"/>
    </source>
</evidence>
<feature type="compositionally biased region" description="Acidic residues" evidence="2">
    <location>
        <begin position="190"/>
        <end position="206"/>
    </location>
</feature>
<gene>
    <name evidence="3" type="ORF">DGAL_LOCUS4586</name>
</gene>
<evidence type="ECO:0000313" key="4">
    <source>
        <dbReference type="Proteomes" id="UP000789390"/>
    </source>
</evidence>
<reference evidence="3" key="1">
    <citation type="submission" date="2021-11" db="EMBL/GenBank/DDBJ databases">
        <authorList>
            <person name="Schell T."/>
        </authorList>
    </citation>
    <scope>NUCLEOTIDE SEQUENCE</scope>
    <source>
        <strain evidence="3">M5</strain>
    </source>
</reference>
<dbReference type="EMBL" id="CAKKLH010000076">
    <property type="protein sequence ID" value="CAH0102196.1"/>
    <property type="molecule type" value="Genomic_DNA"/>
</dbReference>
<feature type="region of interest" description="Disordered" evidence="2">
    <location>
        <begin position="173"/>
        <end position="261"/>
    </location>
</feature>
<comment type="caution">
    <text evidence="3">The sequence shown here is derived from an EMBL/GenBank/DDBJ whole genome shotgun (WGS) entry which is preliminary data.</text>
</comment>
<dbReference type="Proteomes" id="UP000789390">
    <property type="component" value="Unassembled WGS sequence"/>
</dbReference>
<protein>
    <submittedName>
        <fullName evidence="3">Uncharacterized protein</fullName>
    </submittedName>
</protein>
<keyword evidence="4" id="KW-1185">Reference proteome</keyword>
<feature type="region of interest" description="Disordered" evidence="2">
    <location>
        <begin position="109"/>
        <end position="142"/>
    </location>
</feature>
<dbReference type="AlphaFoldDB" id="A0A8J2RJY6"/>
<proteinExistence type="predicted"/>
<organism evidence="3 4">
    <name type="scientific">Daphnia galeata</name>
    <dbReference type="NCBI Taxonomy" id="27404"/>
    <lineage>
        <taxon>Eukaryota</taxon>
        <taxon>Metazoa</taxon>
        <taxon>Ecdysozoa</taxon>
        <taxon>Arthropoda</taxon>
        <taxon>Crustacea</taxon>
        <taxon>Branchiopoda</taxon>
        <taxon>Diplostraca</taxon>
        <taxon>Cladocera</taxon>
        <taxon>Anomopoda</taxon>
        <taxon>Daphniidae</taxon>
        <taxon>Daphnia</taxon>
    </lineage>
</organism>
<evidence type="ECO:0000256" key="2">
    <source>
        <dbReference type="SAM" id="MobiDB-lite"/>
    </source>
</evidence>
<accession>A0A8J2RJY6</accession>
<dbReference type="OrthoDB" id="6373240at2759"/>